<comment type="cofactor">
    <cofactor evidence="1">
        <name>Mg(2+)</name>
        <dbReference type="ChEBI" id="CHEBI:18420"/>
    </cofactor>
</comment>
<gene>
    <name evidence="6" type="ORF">VIBNISOn1_1530037</name>
</gene>
<reference evidence="6 7" key="1">
    <citation type="journal article" date="2013" name="ISME J.">
        <title>Comparative genomics of pathogenic lineages of Vibrio nigripulchritudo identifies virulence-associated traits.</title>
        <authorList>
            <person name="Goudenege D."/>
            <person name="Labreuche Y."/>
            <person name="Krin E."/>
            <person name="Ansquer D."/>
            <person name="Mangenot S."/>
            <person name="Calteau A."/>
            <person name="Medigue C."/>
            <person name="Mazel D."/>
            <person name="Polz M.F."/>
            <person name="Le Roux F."/>
        </authorList>
    </citation>
    <scope>NUCLEOTIDE SEQUENCE [LARGE SCALE GENOMIC DNA]</scope>
    <source>
        <strain evidence="6 7">SOn1</strain>
    </source>
</reference>
<keyword evidence="4" id="KW-0472">Membrane</keyword>
<dbReference type="GeneID" id="97543169"/>
<name>A0AAV2VLR0_9VIBR</name>
<organism evidence="6 7">
    <name type="scientific">Vibrio nigripulchritudo SOn1</name>
    <dbReference type="NCBI Taxonomy" id="1238450"/>
    <lineage>
        <taxon>Bacteria</taxon>
        <taxon>Pseudomonadati</taxon>
        <taxon>Pseudomonadota</taxon>
        <taxon>Gammaproteobacteria</taxon>
        <taxon>Vibrionales</taxon>
        <taxon>Vibrionaceae</taxon>
        <taxon>Vibrio</taxon>
    </lineage>
</organism>
<sequence length="546" mass="61378">MSLTTTRFFTYLSAMICSAGSVETVVAQETINVGLRWVHQFQFAGYYAAIDQGYYAEKGFHVNLVQGSPNHDVSDEVLAGTLDFGIANGELVLQRLRGEPLVAIAATFQYSPSVLVSLSSSGIRSPKDLEGKTIMTVSGEMYPSYLSMLSSVGVDVSSIRIQKTSFDIQDLVNGRVDAFNAYLPNEPYLLKKQNIDFTVLNPRAYGVDFYSDFIFTRESLVEENPELVDEFREATLRGWRYALDNPEEIIQLIKAKYNSEKSLDELRYEALAISNLVRSNLVDIGYINETRVEKMASILIQENLAHDLYHLDGLVYRAEKEQIADAKKQVFWLSFVLISLTGVCTILILLMRRLKQEMIGRRKVEKQLRHLASVDPLTSLYNRRMFASLLEKATNSANRTHTPYCLVILDIDLFKGINDQYGHSTGDRVIMGVADTIRTVARGCDVCARFGGEEFIILLPDTKLDGAKIFASRLKDQVGMKTFHPEDENVFSVTCSFGVVEWELGISIDELISRADDALYEAKRSGRNRICTHISEKSKKKTCAEA</sequence>
<feature type="domain" description="GGDEF" evidence="5">
    <location>
        <begin position="402"/>
        <end position="535"/>
    </location>
</feature>
<dbReference type="Gene3D" id="3.30.70.270">
    <property type="match status" value="1"/>
</dbReference>
<comment type="catalytic activity">
    <reaction evidence="3">
        <text>2 GTP = 3',3'-c-di-GMP + 2 diphosphate</text>
        <dbReference type="Rhea" id="RHEA:24898"/>
        <dbReference type="ChEBI" id="CHEBI:33019"/>
        <dbReference type="ChEBI" id="CHEBI:37565"/>
        <dbReference type="ChEBI" id="CHEBI:58805"/>
        <dbReference type="EC" id="2.7.7.65"/>
    </reaction>
</comment>
<evidence type="ECO:0000259" key="5">
    <source>
        <dbReference type="PROSITE" id="PS50887"/>
    </source>
</evidence>
<dbReference type="InterPro" id="IPR050469">
    <property type="entry name" value="Diguanylate_Cyclase"/>
</dbReference>
<dbReference type="RefSeq" id="WP_022606521.1">
    <property type="nucleotide sequence ID" value="NZ_LK391965.1"/>
</dbReference>
<dbReference type="SUPFAM" id="SSF55073">
    <property type="entry name" value="Nucleotide cyclase"/>
    <property type="match status" value="1"/>
</dbReference>
<comment type="caution">
    <text evidence="6">The sequence shown here is derived from an EMBL/GenBank/DDBJ whole genome shotgun (WGS) entry which is preliminary data.</text>
</comment>
<dbReference type="InterPro" id="IPR029787">
    <property type="entry name" value="Nucleotide_cyclase"/>
</dbReference>
<evidence type="ECO:0000313" key="7">
    <source>
        <dbReference type="Proteomes" id="UP000018211"/>
    </source>
</evidence>
<dbReference type="SUPFAM" id="SSF53850">
    <property type="entry name" value="Periplasmic binding protein-like II"/>
    <property type="match status" value="1"/>
</dbReference>
<evidence type="ECO:0000256" key="3">
    <source>
        <dbReference type="ARBA" id="ARBA00034247"/>
    </source>
</evidence>
<evidence type="ECO:0000256" key="4">
    <source>
        <dbReference type="SAM" id="Phobius"/>
    </source>
</evidence>
<dbReference type="Pfam" id="PF00990">
    <property type="entry name" value="GGDEF"/>
    <property type="match status" value="1"/>
</dbReference>
<dbReference type="InterPro" id="IPR015168">
    <property type="entry name" value="SsuA/THI5"/>
</dbReference>
<dbReference type="Proteomes" id="UP000018211">
    <property type="component" value="Unassembled WGS sequence"/>
</dbReference>
<dbReference type="InterPro" id="IPR000160">
    <property type="entry name" value="GGDEF_dom"/>
</dbReference>
<evidence type="ECO:0000313" key="6">
    <source>
        <dbReference type="EMBL" id="CCO45583.1"/>
    </source>
</evidence>
<dbReference type="PANTHER" id="PTHR45138">
    <property type="entry name" value="REGULATORY COMPONENTS OF SENSORY TRANSDUCTION SYSTEM"/>
    <property type="match status" value="1"/>
</dbReference>
<dbReference type="Pfam" id="PF09084">
    <property type="entry name" value="NMT1"/>
    <property type="match status" value="1"/>
</dbReference>
<dbReference type="AlphaFoldDB" id="A0AAV2VLR0"/>
<proteinExistence type="predicted"/>
<dbReference type="CDD" id="cd01949">
    <property type="entry name" value="GGDEF"/>
    <property type="match status" value="1"/>
</dbReference>
<dbReference type="Gene3D" id="3.40.190.10">
    <property type="entry name" value="Periplasmic binding protein-like II"/>
    <property type="match status" value="2"/>
</dbReference>
<protein>
    <recommendedName>
        <fullName evidence="2">diguanylate cyclase</fullName>
        <ecNumber evidence="2">2.7.7.65</ecNumber>
    </recommendedName>
</protein>
<dbReference type="PROSITE" id="PS50887">
    <property type="entry name" value="GGDEF"/>
    <property type="match status" value="1"/>
</dbReference>
<dbReference type="EC" id="2.7.7.65" evidence="2"/>
<dbReference type="GO" id="GO:0052621">
    <property type="term" value="F:diguanylate cyclase activity"/>
    <property type="evidence" value="ECO:0007669"/>
    <property type="project" value="UniProtKB-EC"/>
</dbReference>
<accession>A0AAV2VLR0</accession>
<dbReference type="InterPro" id="IPR043128">
    <property type="entry name" value="Rev_trsase/Diguanyl_cyclase"/>
</dbReference>
<dbReference type="SMART" id="SM00267">
    <property type="entry name" value="GGDEF"/>
    <property type="match status" value="1"/>
</dbReference>
<keyword evidence="4" id="KW-0812">Transmembrane</keyword>
<dbReference type="NCBIfam" id="TIGR00254">
    <property type="entry name" value="GGDEF"/>
    <property type="match status" value="1"/>
</dbReference>
<evidence type="ECO:0000256" key="2">
    <source>
        <dbReference type="ARBA" id="ARBA00012528"/>
    </source>
</evidence>
<dbReference type="EMBL" id="CAOF01000061">
    <property type="protein sequence ID" value="CCO45583.1"/>
    <property type="molecule type" value="Genomic_DNA"/>
</dbReference>
<keyword evidence="4" id="KW-1133">Transmembrane helix</keyword>
<evidence type="ECO:0000256" key="1">
    <source>
        <dbReference type="ARBA" id="ARBA00001946"/>
    </source>
</evidence>
<feature type="transmembrane region" description="Helical" evidence="4">
    <location>
        <begin position="330"/>
        <end position="351"/>
    </location>
</feature>
<dbReference type="FunFam" id="3.30.70.270:FF:000001">
    <property type="entry name" value="Diguanylate cyclase domain protein"/>
    <property type="match status" value="1"/>
</dbReference>
<dbReference type="PANTHER" id="PTHR45138:SF9">
    <property type="entry name" value="DIGUANYLATE CYCLASE DGCM-RELATED"/>
    <property type="match status" value="1"/>
</dbReference>